<dbReference type="Proteomes" id="UP001280121">
    <property type="component" value="Unassembled WGS sequence"/>
</dbReference>
<organism evidence="7 8">
    <name type="scientific">Dipteronia dyeriana</name>
    <dbReference type="NCBI Taxonomy" id="168575"/>
    <lineage>
        <taxon>Eukaryota</taxon>
        <taxon>Viridiplantae</taxon>
        <taxon>Streptophyta</taxon>
        <taxon>Embryophyta</taxon>
        <taxon>Tracheophyta</taxon>
        <taxon>Spermatophyta</taxon>
        <taxon>Magnoliopsida</taxon>
        <taxon>eudicotyledons</taxon>
        <taxon>Gunneridae</taxon>
        <taxon>Pentapetalae</taxon>
        <taxon>rosids</taxon>
        <taxon>malvids</taxon>
        <taxon>Sapindales</taxon>
        <taxon>Sapindaceae</taxon>
        <taxon>Hippocastanoideae</taxon>
        <taxon>Acereae</taxon>
        <taxon>Dipteronia</taxon>
    </lineage>
</organism>
<comment type="similarity">
    <text evidence="1">Belongs to the peptidase C1 family.</text>
</comment>
<evidence type="ECO:0000313" key="7">
    <source>
        <dbReference type="EMBL" id="KAK2660634.1"/>
    </source>
</evidence>
<gene>
    <name evidence="7" type="ORF">Ddye_007167</name>
</gene>
<dbReference type="GO" id="GO:0008234">
    <property type="term" value="F:cysteine-type peptidase activity"/>
    <property type="evidence" value="ECO:0007669"/>
    <property type="project" value="UniProtKB-KW"/>
</dbReference>
<dbReference type="PANTHER" id="PTHR12411">
    <property type="entry name" value="CYSTEINE PROTEASE FAMILY C1-RELATED"/>
    <property type="match status" value="1"/>
</dbReference>
<keyword evidence="2" id="KW-0645">Protease</keyword>
<evidence type="ECO:0000256" key="3">
    <source>
        <dbReference type="ARBA" id="ARBA00022801"/>
    </source>
</evidence>
<feature type="chain" id="PRO_5042088850" description="Peptidase C1A papain C-terminal domain-containing protein" evidence="5">
    <location>
        <begin position="22"/>
        <end position="191"/>
    </location>
</feature>
<feature type="domain" description="Peptidase C1A papain C-terminal" evidence="6">
    <location>
        <begin position="6"/>
        <end position="186"/>
    </location>
</feature>
<proteinExistence type="inferred from homology"/>
<evidence type="ECO:0000256" key="1">
    <source>
        <dbReference type="ARBA" id="ARBA00008455"/>
    </source>
</evidence>
<reference evidence="7" key="1">
    <citation type="journal article" date="2023" name="Plant J.">
        <title>Genome sequences and population genomics provide insights into the demographic history, inbreeding, and mutation load of two 'living fossil' tree species of Dipteronia.</title>
        <authorList>
            <person name="Feng Y."/>
            <person name="Comes H.P."/>
            <person name="Chen J."/>
            <person name="Zhu S."/>
            <person name="Lu R."/>
            <person name="Zhang X."/>
            <person name="Li P."/>
            <person name="Qiu J."/>
            <person name="Olsen K.M."/>
            <person name="Qiu Y."/>
        </authorList>
    </citation>
    <scope>NUCLEOTIDE SEQUENCE</scope>
    <source>
        <strain evidence="7">KIB01</strain>
    </source>
</reference>
<dbReference type="InterPro" id="IPR013128">
    <property type="entry name" value="Peptidase_C1A"/>
</dbReference>
<dbReference type="Pfam" id="PF00112">
    <property type="entry name" value="Peptidase_C1"/>
    <property type="match status" value="1"/>
</dbReference>
<sequence>MAAGLLVMFVLWLQCTNFSDGRSQICNNGCAGGHHILAFRYIFKEAGGVKKADDYPFTGQSNKNCKLSDNDKRFVASVSNYEYIKADENQYAAYLVQHGPIAVSTDMDFDQTYQGGVICKHKKHSSGNITHAVTLVGYEKGTSDRDWIIKNSYGKDWGEDGYFKVCQNVLTYNDWDPKAIYAVAAKKKIDI</sequence>
<name>A0AAD9XJK9_9ROSI</name>
<dbReference type="Gene3D" id="3.90.70.10">
    <property type="entry name" value="Cysteine proteinases"/>
    <property type="match status" value="1"/>
</dbReference>
<evidence type="ECO:0000256" key="5">
    <source>
        <dbReference type="SAM" id="SignalP"/>
    </source>
</evidence>
<evidence type="ECO:0000256" key="2">
    <source>
        <dbReference type="ARBA" id="ARBA00022670"/>
    </source>
</evidence>
<comment type="caution">
    <text evidence="7">The sequence shown here is derived from an EMBL/GenBank/DDBJ whole genome shotgun (WGS) entry which is preliminary data.</text>
</comment>
<dbReference type="InterPro" id="IPR038765">
    <property type="entry name" value="Papain-like_cys_pep_sf"/>
</dbReference>
<keyword evidence="4" id="KW-0788">Thiol protease</keyword>
<feature type="signal peptide" evidence="5">
    <location>
        <begin position="1"/>
        <end position="21"/>
    </location>
</feature>
<accession>A0AAD9XJK9</accession>
<dbReference type="AlphaFoldDB" id="A0AAD9XJK9"/>
<evidence type="ECO:0000256" key="4">
    <source>
        <dbReference type="ARBA" id="ARBA00022807"/>
    </source>
</evidence>
<dbReference type="SMART" id="SM00645">
    <property type="entry name" value="Pept_C1"/>
    <property type="match status" value="1"/>
</dbReference>
<keyword evidence="5" id="KW-0732">Signal</keyword>
<dbReference type="SUPFAM" id="SSF54001">
    <property type="entry name" value="Cysteine proteinases"/>
    <property type="match status" value="1"/>
</dbReference>
<dbReference type="GO" id="GO:0006508">
    <property type="term" value="P:proteolysis"/>
    <property type="evidence" value="ECO:0007669"/>
    <property type="project" value="UniProtKB-KW"/>
</dbReference>
<protein>
    <recommendedName>
        <fullName evidence="6">Peptidase C1A papain C-terminal domain-containing protein</fullName>
    </recommendedName>
</protein>
<evidence type="ECO:0000313" key="8">
    <source>
        <dbReference type="Proteomes" id="UP001280121"/>
    </source>
</evidence>
<evidence type="ECO:0000259" key="6">
    <source>
        <dbReference type="SMART" id="SM00645"/>
    </source>
</evidence>
<dbReference type="InterPro" id="IPR000668">
    <property type="entry name" value="Peptidase_C1A_C"/>
</dbReference>
<keyword evidence="8" id="KW-1185">Reference proteome</keyword>
<keyword evidence="3" id="KW-0378">Hydrolase</keyword>
<dbReference type="EMBL" id="JANJYI010000002">
    <property type="protein sequence ID" value="KAK2660634.1"/>
    <property type="molecule type" value="Genomic_DNA"/>
</dbReference>